<dbReference type="AlphaFoldDB" id="A0A225VZ30"/>
<dbReference type="EMBL" id="NBNE01002515">
    <property type="protein sequence ID" value="OWZ10229.1"/>
    <property type="molecule type" value="Genomic_DNA"/>
</dbReference>
<evidence type="ECO:0000313" key="3">
    <source>
        <dbReference type="Proteomes" id="UP000198211"/>
    </source>
</evidence>
<dbReference type="Proteomes" id="UP000198211">
    <property type="component" value="Unassembled WGS sequence"/>
</dbReference>
<accession>A0A225VZ30</accession>
<proteinExistence type="predicted"/>
<reference evidence="3" key="1">
    <citation type="submission" date="2017-03" db="EMBL/GenBank/DDBJ databases">
        <title>Phytopthora megakarya and P. palmivora, two closely related causual agents of cacao black pod achieved similar genome size and gene model numbers by different mechanisms.</title>
        <authorList>
            <person name="Ali S."/>
            <person name="Shao J."/>
            <person name="Larry D.J."/>
            <person name="Kronmiller B."/>
            <person name="Shen D."/>
            <person name="Strem M.D."/>
            <person name="Melnick R.L."/>
            <person name="Guiltinan M.J."/>
            <person name="Tyler B.M."/>
            <person name="Meinhardt L.W."/>
            <person name="Bailey B.A."/>
        </authorList>
    </citation>
    <scope>NUCLEOTIDE SEQUENCE [LARGE SCALE GENOMIC DNA]</scope>
    <source>
        <strain evidence="3">zdho120</strain>
    </source>
</reference>
<name>A0A225VZ30_9STRA</name>
<sequence length="136" mass="14804">MPKTGGNEASSSNRKKPVTTKPMSTESGKCNPMRCFEKGHTKDKCWVLHPELRPALFKDGGGKRAGAAAVTSATGSTGSHGESNKMWSDGVSRPNTAIAIDQNQVFDSATKANRMYFLNEGRKNDDIPERYLIKTI</sequence>
<keyword evidence="3" id="KW-1185">Reference proteome</keyword>
<gene>
    <name evidence="2" type="ORF">PHMEG_00016955</name>
</gene>
<evidence type="ECO:0000313" key="2">
    <source>
        <dbReference type="EMBL" id="OWZ10229.1"/>
    </source>
</evidence>
<feature type="region of interest" description="Disordered" evidence="1">
    <location>
        <begin position="1"/>
        <end position="34"/>
    </location>
</feature>
<comment type="caution">
    <text evidence="2">The sequence shown here is derived from an EMBL/GenBank/DDBJ whole genome shotgun (WGS) entry which is preliminary data.</text>
</comment>
<feature type="region of interest" description="Disordered" evidence="1">
    <location>
        <begin position="68"/>
        <end position="90"/>
    </location>
</feature>
<feature type="compositionally biased region" description="Low complexity" evidence="1">
    <location>
        <begin position="68"/>
        <end position="79"/>
    </location>
</feature>
<organism evidence="2 3">
    <name type="scientific">Phytophthora megakarya</name>
    <dbReference type="NCBI Taxonomy" id="4795"/>
    <lineage>
        <taxon>Eukaryota</taxon>
        <taxon>Sar</taxon>
        <taxon>Stramenopiles</taxon>
        <taxon>Oomycota</taxon>
        <taxon>Peronosporomycetes</taxon>
        <taxon>Peronosporales</taxon>
        <taxon>Peronosporaceae</taxon>
        <taxon>Phytophthora</taxon>
    </lineage>
</organism>
<evidence type="ECO:0000256" key="1">
    <source>
        <dbReference type="SAM" id="MobiDB-lite"/>
    </source>
</evidence>
<dbReference type="OrthoDB" id="1750398at2759"/>
<protein>
    <submittedName>
        <fullName evidence="2">Uncharacterized protein</fullName>
    </submittedName>
</protein>